<dbReference type="Proteomes" id="UP000032611">
    <property type="component" value="Chromosome"/>
</dbReference>
<gene>
    <name evidence="2" type="ORF">TM49_07405</name>
</gene>
<dbReference type="RefSeq" id="WP_045680263.1">
    <property type="nucleotide sequence ID" value="NZ_CP010803.1"/>
</dbReference>
<dbReference type="InterPro" id="IPR037401">
    <property type="entry name" value="SnoaL-like"/>
</dbReference>
<proteinExistence type="predicted"/>
<dbReference type="EMBL" id="CP010803">
    <property type="protein sequence ID" value="AJY45555.1"/>
    <property type="molecule type" value="Genomic_DNA"/>
</dbReference>
<dbReference type="InterPro" id="IPR032710">
    <property type="entry name" value="NTF2-like_dom_sf"/>
</dbReference>
<protein>
    <submittedName>
        <fullName evidence="2">Polyketide cyclase</fullName>
    </submittedName>
</protein>
<evidence type="ECO:0000313" key="3">
    <source>
        <dbReference type="Proteomes" id="UP000032611"/>
    </source>
</evidence>
<organism evidence="2 3">
    <name type="scientific">Martelella endophytica</name>
    <dbReference type="NCBI Taxonomy" id="1486262"/>
    <lineage>
        <taxon>Bacteria</taxon>
        <taxon>Pseudomonadati</taxon>
        <taxon>Pseudomonadota</taxon>
        <taxon>Alphaproteobacteria</taxon>
        <taxon>Hyphomicrobiales</taxon>
        <taxon>Aurantimonadaceae</taxon>
        <taxon>Martelella</taxon>
    </lineage>
</organism>
<dbReference type="Pfam" id="PF12680">
    <property type="entry name" value="SnoaL_2"/>
    <property type="match status" value="1"/>
</dbReference>
<name>A0A0D5LNN4_MAREN</name>
<sequence>MSIELPKVIETYFSADKKGNAQAISECFTEDATVIDEGNTYTGRDAIRQWMANASTKYTYTVEPFSMTEEDGRIVITSHLVGNFPGSPVDLRYFFVLSGDKVAELEIVP</sequence>
<keyword evidence="3" id="KW-1185">Reference proteome</keyword>
<dbReference type="PATRIC" id="fig|1486262.3.peg.1527"/>
<dbReference type="KEGG" id="mey:TM49_07405"/>
<evidence type="ECO:0000259" key="1">
    <source>
        <dbReference type="Pfam" id="PF12680"/>
    </source>
</evidence>
<dbReference type="HOGENOM" id="CLU_148715_1_0_5"/>
<dbReference type="SUPFAM" id="SSF54427">
    <property type="entry name" value="NTF2-like"/>
    <property type="match status" value="1"/>
</dbReference>
<reference evidence="2 3" key="1">
    <citation type="journal article" date="2015" name="Genome Announc.">
        <title>Complete genome sequence of Martelella endophytica YC6887, which has antifungal activity associated with a halophyte.</title>
        <authorList>
            <person name="Khan A."/>
            <person name="Khan H."/>
            <person name="Chung E.J."/>
            <person name="Hossain M.T."/>
            <person name="Chung Y.R."/>
        </authorList>
    </citation>
    <scope>NUCLEOTIDE SEQUENCE [LARGE SCALE GENOMIC DNA]</scope>
    <source>
        <strain evidence="2">YC6887</strain>
    </source>
</reference>
<feature type="domain" description="SnoaL-like" evidence="1">
    <location>
        <begin position="10"/>
        <end position="97"/>
    </location>
</feature>
<evidence type="ECO:0000313" key="2">
    <source>
        <dbReference type="EMBL" id="AJY45555.1"/>
    </source>
</evidence>
<dbReference type="OrthoDB" id="8684708at2"/>
<dbReference type="AlphaFoldDB" id="A0A0D5LNN4"/>
<dbReference type="STRING" id="1486262.TM49_07405"/>
<dbReference type="Gene3D" id="3.10.450.50">
    <property type="match status" value="1"/>
</dbReference>
<accession>A0A0D5LNN4</accession>